<gene>
    <name evidence="1" type="ORF">HMPREF0519_2644</name>
</gene>
<dbReference type="InterPro" id="IPR029058">
    <property type="entry name" value="AB_hydrolase_fold"/>
</dbReference>
<keyword evidence="2" id="KW-1185">Reference proteome</keyword>
<dbReference type="Gene3D" id="3.40.50.1820">
    <property type="entry name" value="alpha/beta hydrolase"/>
    <property type="match status" value="1"/>
</dbReference>
<dbReference type="SUPFAM" id="SSF53474">
    <property type="entry name" value="alpha/beta-Hydrolases"/>
    <property type="match status" value="1"/>
</dbReference>
<sequence>MVIEMGATTLKASHRLESLLSDGELVIIPNAKHELNLENPLEFAQALNWFLNNVN</sequence>
<accession>C0XN33</accession>
<evidence type="ECO:0000313" key="1">
    <source>
        <dbReference type="EMBL" id="EEI23207.1"/>
    </source>
</evidence>
<name>C0XN33_LENH9</name>
<dbReference type="Proteomes" id="UP000003752">
    <property type="component" value="Unassembled WGS sequence"/>
</dbReference>
<evidence type="ECO:0008006" key="3">
    <source>
        <dbReference type="Google" id="ProtNLM"/>
    </source>
</evidence>
<reference evidence="1 2" key="1">
    <citation type="submission" date="2009-01" db="EMBL/GenBank/DDBJ databases">
        <authorList>
            <person name="Qin X."/>
            <person name="Bachman B."/>
            <person name="Battles P."/>
            <person name="Bell A."/>
            <person name="Bess C."/>
            <person name="Bickham C."/>
            <person name="Chaboub L."/>
            <person name="Chen D."/>
            <person name="Coyle M."/>
            <person name="Deiros D.R."/>
            <person name="Dinh H."/>
            <person name="Forbes L."/>
            <person name="Fowler G."/>
            <person name="Francisco L."/>
            <person name="Fu Q."/>
            <person name="Gubbala S."/>
            <person name="Hale W."/>
            <person name="Han Y."/>
            <person name="Hemphill L."/>
            <person name="Highlander S.K."/>
            <person name="Hirani K."/>
            <person name="Hogues M."/>
            <person name="Jackson L."/>
            <person name="Jakkamsetti A."/>
            <person name="Javaid M."/>
            <person name="Jiang H."/>
            <person name="Korchina V."/>
            <person name="Kovar C."/>
            <person name="Lara F."/>
            <person name="Lee S."/>
            <person name="Mata R."/>
            <person name="Mathew T."/>
            <person name="Moen C."/>
            <person name="Morales K."/>
            <person name="Munidasa M."/>
            <person name="Nazareth L."/>
            <person name="Ngo R."/>
            <person name="Nguyen L."/>
            <person name="Okwuonu G."/>
            <person name="Ongeri F."/>
            <person name="Patil S."/>
            <person name="Petrosino J."/>
            <person name="Pham C."/>
            <person name="Pham P."/>
            <person name="Pu L.-L."/>
            <person name="Puazo M."/>
            <person name="Raj R."/>
            <person name="Reid J."/>
            <person name="Rouhana J."/>
            <person name="Saada N."/>
            <person name="Shang Y."/>
            <person name="Simmons D."/>
            <person name="Thornton R."/>
            <person name="Warren J."/>
            <person name="Weissenberger G."/>
            <person name="Zhang J."/>
            <person name="Zhang L."/>
            <person name="Zhou C."/>
            <person name="Zhu D."/>
            <person name="Muzny D."/>
            <person name="Worley K."/>
            <person name="Gibbs R."/>
        </authorList>
    </citation>
    <scope>NUCLEOTIDE SEQUENCE [LARGE SCALE GENOMIC DNA]</scope>
    <source>
        <strain evidence="2">ATCC 8290 / DSM 20176 / CCUG 30140 / JCM 1155 / KCTC 3500 / NBRC 15886 / NCIMB 8040 / NRRL B-1843 / 9</strain>
    </source>
</reference>
<dbReference type="HOGENOM" id="CLU_3026499_0_0_9"/>
<evidence type="ECO:0000313" key="2">
    <source>
        <dbReference type="Proteomes" id="UP000003752"/>
    </source>
</evidence>
<protein>
    <recommendedName>
        <fullName evidence="3">Alpha/beta hydrolase</fullName>
    </recommendedName>
</protein>
<dbReference type="AlphaFoldDB" id="C0XN33"/>
<comment type="caution">
    <text evidence="1">The sequence shown here is derived from an EMBL/GenBank/DDBJ whole genome shotgun (WGS) entry which is preliminary data.</text>
</comment>
<organism evidence="1 2">
    <name type="scientific">Lentilactobacillus hilgardii (strain ATCC 8290 / DSM 20176 / CCUG 30140 / JCM 1155 / KCTC 3500 / NBRC 15886 / NCIMB 8040 / NRRL B-1843 / 9)</name>
    <dbReference type="NCBI Taxonomy" id="1423757"/>
    <lineage>
        <taxon>Bacteria</taxon>
        <taxon>Bacillati</taxon>
        <taxon>Bacillota</taxon>
        <taxon>Bacilli</taxon>
        <taxon>Lactobacillales</taxon>
        <taxon>Lactobacillaceae</taxon>
        <taxon>Lentilactobacillus</taxon>
    </lineage>
</organism>
<proteinExistence type="predicted"/>
<dbReference type="EMBL" id="ACGP01000225">
    <property type="protein sequence ID" value="EEI23207.1"/>
    <property type="molecule type" value="Genomic_DNA"/>
</dbReference>
<dbReference type="PATRIC" id="fig|1423757.3.peg.1900"/>